<evidence type="ECO:0000256" key="6">
    <source>
        <dbReference type="SAM" id="Phobius"/>
    </source>
</evidence>
<dbReference type="SUPFAM" id="SSF103473">
    <property type="entry name" value="MFS general substrate transporter"/>
    <property type="match status" value="1"/>
</dbReference>
<proteinExistence type="predicted"/>
<reference evidence="7 8" key="1">
    <citation type="journal article" date="2018" name="PLoS ONE">
        <title>The draft genome of Kipferlia bialata reveals reductive genome evolution in fornicate parasites.</title>
        <authorList>
            <person name="Tanifuji G."/>
            <person name="Takabayashi S."/>
            <person name="Kume K."/>
            <person name="Takagi M."/>
            <person name="Nakayama T."/>
            <person name="Kamikawa R."/>
            <person name="Inagaki Y."/>
            <person name="Hashimoto T."/>
        </authorList>
    </citation>
    <scope>NUCLEOTIDE SEQUENCE [LARGE SCALE GENOMIC DNA]</scope>
    <source>
        <strain evidence="7">NY0173</strain>
    </source>
</reference>
<accession>A0A9K3CTV3</accession>
<dbReference type="PANTHER" id="PTHR42718">
    <property type="entry name" value="MAJOR FACILITATOR SUPERFAMILY MULTIDRUG TRANSPORTER MFSC"/>
    <property type="match status" value="1"/>
</dbReference>
<keyword evidence="4 6" id="KW-1133">Transmembrane helix</keyword>
<feature type="transmembrane region" description="Helical" evidence="6">
    <location>
        <begin position="387"/>
        <end position="413"/>
    </location>
</feature>
<sequence length="497" mass="54581">MISPTGILRIGDQNMTMLATPTIQDWYGVSMEKVQWVKSLVSICFAAMGVLGSKLGDRFGNGIVIRYAINITAIGCLGEFFTGLYAPQTELGFLVFLFFRAIVAVGQGLCRPQTNPTYAKLGSDLPKTIARNTLAITSANVFAPLLGGVFCDSIGWQYIYLFLFGVCCWWQWQLRRLPPIPPVDAEGHFDYGGASLFTSIALLMVFGVSELANDAVPRWLVYLSLLSATALIPLLIRTERKCPFPIMPVWLVTHKRIASCVSTSFLNGMCMQWASFYITYVYQLVFGMSEKATGVLMMINPVGMALCTTFLGVWLYRNVSARNVMMVGPSMAGLATIVSGIGAVTSPWIVCIGVVIKSCAMGSYLVTMNSYLLQSTPKRYAGVTSGLNGTLFQIGCALGVACSVFLNTLFLNFFWPYDVPAPDTPDYNDYLSAYGRACCCMMILAAVPGFLTSLTSRALGYCRLDEGKKFYNPAKAFETDIAPEEDKLIRHQVRQEV</sequence>
<dbReference type="GO" id="GO:0022857">
    <property type="term" value="F:transmembrane transporter activity"/>
    <property type="evidence" value="ECO:0007669"/>
    <property type="project" value="InterPro"/>
</dbReference>
<evidence type="ECO:0000256" key="3">
    <source>
        <dbReference type="ARBA" id="ARBA00022692"/>
    </source>
</evidence>
<dbReference type="Gene3D" id="1.20.1250.20">
    <property type="entry name" value="MFS general substrate transporter like domains"/>
    <property type="match status" value="1"/>
</dbReference>
<feature type="transmembrane region" description="Helical" evidence="6">
    <location>
        <begin position="257"/>
        <end position="282"/>
    </location>
</feature>
<dbReference type="Gene3D" id="1.20.1720.10">
    <property type="entry name" value="Multidrug resistance protein D"/>
    <property type="match status" value="1"/>
</dbReference>
<comment type="subcellular location">
    <subcellularLocation>
        <location evidence="1">Membrane</location>
        <topology evidence="1">Multi-pass membrane protein</topology>
    </subcellularLocation>
</comment>
<feature type="transmembrane region" description="Helical" evidence="6">
    <location>
        <begin position="219"/>
        <end position="236"/>
    </location>
</feature>
<organism evidence="7 8">
    <name type="scientific">Kipferlia bialata</name>
    <dbReference type="NCBI Taxonomy" id="797122"/>
    <lineage>
        <taxon>Eukaryota</taxon>
        <taxon>Metamonada</taxon>
        <taxon>Carpediemonas-like organisms</taxon>
        <taxon>Kipferlia</taxon>
    </lineage>
</organism>
<protein>
    <submittedName>
        <fullName evidence="7">Major facilitator superfamily protein</fullName>
    </submittedName>
</protein>
<evidence type="ECO:0000313" key="7">
    <source>
        <dbReference type="EMBL" id="GIQ82000.1"/>
    </source>
</evidence>
<feature type="transmembrane region" description="Helical" evidence="6">
    <location>
        <begin position="294"/>
        <end position="316"/>
    </location>
</feature>
<keyword evidence="5 6" id="KW-0472">Membrane</keyword>
<feature type="transmembrane region" description="Helical" evidence="6">
    <location>
        <begin position="347"/>
        <end position="366"/>
    </location>
</feature>
<dbReference type="OrthoDB" id="10021397at2759"/>
<feature type="transmembrane region" description="Helical" evidence="6">
    <location>
        <begin position="433"/>
        <end position="454"/>
    </location>
</feature>
<keyword evidence="2" id="KW-0813">Transport</keyword>
<feature type="transmembrane region" description="Helical" evidence="6">
    <location>
        <begin position="156"/>
        <end position="172"/>
    </location>
</feature>
<feature type="transmembrane region" description="Helical" evidence="6">
    <location>
        <begin position="323"/>
        <end position="341"/>
    </location>
</feature>
<dbReference type="PANTHER" id="PTHR42718:SF9">
    <property type="entry name" value="MAJOR FACILITATOR SUPERFAMILY MULTIDRUG TRANSPORTER MFSC"/>
    <property type="match status" value="1"/>
</dbReference>
<feature type="transmembrane region" description="Helical" evidence="6">
    <location>
        <begin position="193"/>
        <end position="213"/>
    </location>
</feature>
<evidence type="ECO:0000256" key="5">
    <source>
        <dbReference type="ARBA" id="ARBA00023136"/>
    </source>
</evidence>
<evidence type="ECO:0000256" key="1">
    <source>
        <dbReference type="ARBA" id="ARBA00004141"/>
    </source>
</evidence>
<dbReference type="InterPro" id="IPR011701">
    <property type="entry name" value="MFS"/>
</dbReference>
<dbReference type="Pfam" id="PF07690">
    <property type="entry name" value="MFS_1"/>
    <property type="match status" value="1"/>
</dbReference>
<dbReference type="GO" id="GO:0016020">
    <property type="term" value="C:membrane"/>
    <property type="evidence" value="ECO:0007669"/>
    <property type="project" value="UniProtKB-SubCell"/>
</dbReference>
<gene>
    <name evidence="7" type="ORF">KIPB_003061</name>
</gene>
<feature type="transmembrane region" description="Helical" evidence="6">
    <location>
        <begin position="67"/>
        <end position="85"/>
    </location>
</feature>
<dbReference type="AlphaFoldDB" id="A0A9K3CTV3"/>
<evidence type="ECO:0000256" key="2">
    <source>
        <dbReference type="ARBA" id="ARBA00022448"/>
    </source>
</evidence>
<name>A0A9K3CTV3_9EUKA</name>
<evidence type="ECO:0000313" key="8">
    <source>
        <dbReference type="Proteomes" id="UP000265618"/>
    </source>
</evidence>
<keyword evidence="8" id="KW-1185">Reference proteome</keyword>
<dbReference type="Proteomes" id="UP000265618">
    <property type="component" value="Unassembled WGS sequence"/>
</dbReference>
<comment type="caution">
    <text evidence="7">The sequence shown here is derived from an EMBL/GenBank/DDBJ whole genome shotgun (WGS) entry which is preliminary data.</text>
</comment>
<keyword evidence="3 6" id="KW-0812">Transmembrane</keyword>
<dbReference type="EMBL" id="BDIP01000556">
    <property type="protein sequence ID" value="GIQ82000.1"/>
    <property type="molecule type" value="Genomic_DNA"/>
</dbReference>
<feature type="transmembrane region" description="Helical" evidence="6">
    <location>
        <begin position="91"/>
        <end position="109"/>
    </location>
</feature>
<evidence type="ECO:0000256" key="4">
    <source>
        <dbReference type="ARBA" id="ARBA00022989"/>
    </source>
</evidence>
<dbReference type="InterPro" id="IPR036259">
    <property type="entry name" value="MFS_trans_sf"/>
</dbReference>
<feature type="transmembrane region" description="Helical" evidence="6">
    <location>
        <begin position="36"/>
        <end position="55"/>
    </location>
</feature>